<comment type="function">
    <text evidence="9 11">One of the essential components for the initiation of protein synthesis. Protects formylmethionyl-tRNA from spontaneous hydrolysis and promotes its binding to the 30S ribosomal subunits. Also involved in the hydrolysis of GTP during the formation of the 70S ribosomal complex.</text>
</comment>
<dbReference type="InterPro" id="IPR036925">
    <property type="entry name" value="TIF_IF2_dom3_sf"/>
</dbReference>
<evidence type="ECO:0000256" key="8">
    <source>
        <dbReference type="ARBA" id="ARBA00023134"/>
    </source>
</evidence>
<evidence type="ECO:0000256" key="2">
    <source>
        <dbReference type="ARBA" id="ARBA00007733"/>
    </source>
</evidence>
<evidence type="ECO:0000256" key="7">
    <source>
        <dbReference type="ARBA" id="ARBA00022917"/>
    </source>
</evidence>
<dbReference type="InterPro" id="IPR053905">
    <property type="entry name" value="EF-G-like_DII"/>
</dbReference>
<dbReference type="InterPro" id="IPR009000">
    <property type="entry name" value="Transl_B-barrel_sf"/>
</dbReference>
<protein>
    <recommendedName>
        <fullName evidence="3 10">Translation initiation factor IF-2</fullName>
    </recommendedName>
</protein>
<dbReference type="InterPro" id="IPR005225">
    <property type="entry name" value="Small_GTP-bd"/>
</dbReference>
<dbReference type="FunFam" id="2.40.30.10:FF:000008">
    <property type="entry name" value="Translation initiation factor IF-2"/>
    <property type="match status" value="1"/>
</dbReference>
<dbReference type="CDD" id="cd03692">
    <property type="entry name" value="mtIF2_IVc"/>
    <property type="match status" value="1"/>
</dbReference>
<feature type="region of interest" description="Disordered" evidence="13">
    <location>
        <begin position="205"/>
        <end position="225"/>
    </location>
</feature>
<comment type="similarity">
    <text evidence="2 11">Belongs to the TRAFAC class translation factor GTPase superfamily. Classic translation factor GTPase family. IF-2 subfamily.</text>
</comment>
<proteinExistence type="inferred from homology"/>
<evidence type="ECO:0000256" key="6">
    <source>
        <dbReference type="ARBA" id="ARBA00022741"/>
    </source>
</evidence>
<dbReference type="Pfam" id="PF03144">
    <property type="entry name" value="GTP_EFTU_D2"/>
    <property type="match status" value="1"/>
</dbReference>
<dbReference type="NCBIfam" id="TIGR00231">
    <property type="entry name" value="small_GTP"/>
    <property type="match status" value="1"/>
</dbReference>
<feature type="region of interest" description="Disordered" evidence="13">
    <location>
        <begin position="243"/>
        <end position="271"/>
    </location>
</feature>
<dbReference type="CDD" id="cd01887">
    <property type="entry name" value="IF2_eIF5B"/>
    <property type="match status" value="1"/>
</dbReference>
<feature type="non-terminal residue" evidence="15">
    <location>
        <position position="1"/>
    </location>
</feature>
<dbReference type="Gene3D" id="2.40.30.10">
    <property type="entry name" value="Translation factors"/>
    <property type="match status" value="2"/>
</dbReference>
<dbReference type="GO" id="GO:0003743">
    <property type="term" value="F:translation initiation factor activity"/>
    <property type="evidence" value="ECO:0007669"/>
    <property type="project" value="UniProtKB-UniRule"/>
</dbReference>
<dbReference type="GO" id="GO:0005525">
    <property type="term" value="F:GTP binding"/>
    <property type="evidence" value="ECO:0007669"/>
    <property type="project" value="UniProtKB-KW"/>
</dbReference>
<comment type="subcellular location">
    <subcellularLocation>
        <location evidence="1 12">Cytoplasm</location>
    </subcellularLocation>
</comment>
<feature type="domain" description="Tr-type G" evidence="14">
    <location>
        <begin position="354"/>
        <end position="523"/>
    </location>
</feature>
<dbReference type="SUPFAM" id="SSF50447">
    <property type="entry name" value="Translation proteins"/>
    <property type="match status" value="2"/>
</dbReference>
<dbReference type="InterPro" id="IPR006847">
    <property type="entry name" value="IF2_N"/>
</dbReference>
<feature type="compositionally biased region" description="Basic and acidic residues" evidence="13">
    <location>
        <begin position="144"/>
        <end position="161"/>
    </location>
</feature>
<dbReference type="InterPro" id="IPR044145">
    <property type="entry name" value="IF2_II"/>
</dbReference>
<dbReference type="Pfam" id="PF04760">
    <property type="entry name" value="IF2_N"/>
    <property type="match status" value="1"/>
</dbReference>
<keyword evidence="4" id="KW-0963">Cytoplasm</keyword>
<evidence type="ECO:0000256" key="12">
    <source>
        <dbReference type="RuleBase" id="RU000645"/>
    </source>
</evidence>
<dbReference type="SUPFAM" id="SSF52156">
    <property type="entry name" value="Initiation factor IF2/eIF5b, domain 3"/>
    <property type="match status" value="1"/>
</dbReference>
<dbReference type="Proteomes" id="UP000524246">
    <property type="component" value="Unassembled WGS sequence"/>
</dbReference>
<feature type="region of interest" description="Disordered" evidence="13">
    <location>
        <begin position="95"/>
        <end position="172"/>
    </location>
</feature>
<evidence type="ECO:0000259" key="14">
    <source>
        <dbReference type="PROSITE" id="PS51722"/>
    </source>
</evidence>
<dbReference type="Gene3D" id="1.10.10.2480">
    <property type="match status" value="1"/>
</dbReference>
<dbReference type="NCBIfam" id="TIGR00487">
    <property type="entry name" value="IF-2"/>
    <property type="match status" value="1"/>
</dbReference>
<feature type="compositionally biased region" description="Acidic residues" evidence="13">
    <location>
        <begin position="98"/>
        <end position="111"/>
    </location>
</feature>
<evidence type="ECO:0000313" key="16">
    <source>
        <dbReference type="Proteomes" id="UP000524246"/>
    </source>
</evidence>
<keyword evidence="5 11" id="KW-0396">Initiation factor</keyword>
<dbReference type="FunFam" id="3.40.50.10050:FF:000001">
    <property type="entry name" value="Translation initiation factor IF-2"/>
    <property type="match status" value="1"/>
</dbReference>
<dbReference type="InterPro" id="IPR023115">
    <property type="entry name" value="TIF_IF2_dom3"/>
</dbReference>
<evidence type="ECO:0000256" key="9">
    <source>
        <dbReference type="ARBA" id="ARBA00025162"/>
    </source>
</evidence>
<dbReference type="Gene3D" id="3.40.50.10050">
    <property type="entry name" value="Translation initiation factor IF- 2, domain 3"/>
    <property type="match status" value="1"/>
</dbReference>
<dbReference type="InterPro" id="IPR015760">
    <property type="entry name" value="TIF_IF2"/>
</dbReference>
<dbReference type="HAMAP" id="MF_00100_B">
    <property type="entry name" value="IF_2_B"/>
    <property type="match status" value="1"/>
</dbReference>
<evidence type="ECO:0000256" key="11">
    <source>
        <dbReference type="RuleBase" id="RU000644"/>
    </source>
</evidence>
<keyword evidence="6" id="KW-0547">Nucleotide-binding</keyword>
<dbReference type="GO" id="GO:0005829">
    <property type="term" value="C:cytosol"/>
    <property type="evidence" value="ECO:0007669"/>
    <property type="project" value="TreeGrafter"/>
</dbReference>
<sequence length="856" mass="93142">AKELGVDNKVVIDKAREIGVSGKISHSNSLDADEAETIRRAVLRQTLGVAHDTEVVTKRVNKITGETATVVERRKGDVIRRRKQSQEVVAVEVSEALDSAETESEVEEAEQVDVSSTQESIGEIQQVEDSVGEPLEGATLSEVAEERPTEETEPVEKDLTKPKKKTVGPKVLGRIELPVKKASKPEAKKHMPVIGFGARVVSEKDIDETEEEEGGKSRGRGRKGRKREISRFDLLDYEGRENRRVGKGSKAKADKRDTEKETEEAAKKQVTKKPIKLGESIMVGDLAKQMNLKAGEVIAKLMELGVMVTINHLIDKDTAIIVAEEMGYQHESTEFDEASVIGDTTEEDASNLQPRPPVVTVMGHVDHGKTTLLDYIRKTSVAAREAGGITQHIGAYSVNVKGKSIAFIDTPGHAAFTAMRARGAEVTDIVILVVAADDGVMPQTIEAINHAKAAKVPIVVAVNKIDKPNVNVDRIRQQLAEHGLQPEDWGGDTMFFPVSALTGQGVEELLEGVLLLAEVKELKANPETRARGTVIEARQERGKGTVATVLVQAGTLRVGDIFVAGSEHGRVRSMSDHANVKIVEAGPSTPVEITGFEGIPAAGDDFLVLDSEAQVRQIVQNRQSKKLLAEHALATGPISLEEFSRRAGSTPSAELNIILKVNVHGSLDAVRTAVEKLSTEKAKGRVVHAAVGGVTESDVQLAIATKAIVIGFNIRPEPRAMSDAEQAGVEIRFYRIIYELVDDVKKAMVGLLEPIKEEKNLGLVEVRDVFTIPKAGTIAGSYVLNGLVKRGSFLRLLRDNRVIHEGRLSSLRRFKDDVKEVQSGYECGIGIENFNDIKPGDQLEIFEYREIAPTLD</sequence>
<dbReference type="Gene3D" id="3.40.50.300">
    <property type="entry name" value="P-loop containing nucleotide triphosphate hydrolases"/>
    <property type="match status" value="1"/>
</dbReference>
<gene>
    <name evidence="15" type="primary">infB</name>
    <name evidence="15" type="ORF">GYA55_04230</name>
</gene>
<feature type="compositionally biased region" description="Basic and acidic residues" evidence="13">
    <location>
        <begin position="251"/>
        <end position="267"/>
    </location>
</feature>
<dbReference type="FunFam" id="2.40.30.10:FF:000054">
    <property type="entry name" value="Translation initiation factor IF-2"/>
    <property type="match status" value="1"/>
</dbReference>
<dbReference type="Pfam" id="PF00009">
    <property type="entry name" value="GTP_EFTU"/>
    <property type="match status" value="1"/>
</dbReference>
<evidence type="ECO:0000256" key="13">
    <source>
        <dbReference type="SAM" id="MobiDB-lite"/>
    </source>
</evidence>
<dbReference type="PROSITE" id="PS51722">
    <property type="entry name" value="G_TR_2"/>
    <property type="match status" value="1"/>
</dbReference>
<dbReference type="PROSITE" id="PS01176">
    <property type="entry name" value="IF2"/>
    <property type="match status" value="1"/>
</dbReference>
<dbReference type="GO" id="GO:0003924">
    <property type="term" value="F:GTPase activity"/>
    <property type="evidence" value="ECO:0007669"/>
    <property type="project" value="InterPro"/>
</dbReference>
<evidence type="ECO:0000256" key="10">
    <source>
        <dbReference type="NCBIfam" id="TIGR00487"/>
    </source>
</evidence>
<evidence type="ECO:0000256" key="1">
    <source>
        <dbReference type="ARBA" id="ARBA00004496"/>
    </source>
</evidence>
<dbReference type="PANTHER" id="PTHR43381:SF5">
    <property type="entry name" value="TR-TYPE G DOMAIN-CONTAINING PROTEIN"/>
    <property type="match status" value="1"/>
</dbReference>
<dbReference type="InterPro" id="IPR000795">
    <property type="entry name" value="T_Tr_GTP-bd_dom"/>
</dbReference>
<evidence type="ECO:0000256" key="4">
    <source>
        <dbReference type="ARBA" id="ARBA00022490"/>
    </source>
</evidence>
<dbReference type="InterPro" id="IPR004161">
    <property type="entry name" value="EFTu-like_2"/>
</dbReference>
<keyword evidence="8" id="KW-0342">GTP-binding</keyword>
<evidence type="ECO:0000256" key="3">
    <source>
        <dbReference type="ARBA" id="ARBA00020675"/>
    </source>
</evidence>
<name>A0A7X9IJS1_9DELT</name>
<organism evidence="15 16">
    <name type="scientific">SAR324 cluster bacterium</name>
    <dbReference type="NCBI Taxonomy" id="2024889"/>
    <lineage>
        <taxon>Bacteria</taxon>
        <taxon>Deltaproteobacteria</taxon>
        <taxon>SAR324 cluster</taxon>
    </lineage>
</organism>
<dbReference type="InterPro" id="IPR027417">
    <property type="entry name" value="P-loop_NTPase"/>
</dbReference>
<dbReference type="Pfam" id="PF22042">
    <property type="entry name" value="EF-G_D2"/>
    <property type="match status" value="1"/>
</dbReference>
<dbReference type="AlphaFoldDB" id="A0A7X9IJS1"/>
<accession>A0A7X9IJS1</accession>
<evidence type="ECO:0000313" key="15">
    <source>
        <dbReference type="EMBL" id="NMC62354.1"/>
    </source>
</evidence>
<reference evidence="15 16" key="1">
    <citation type="journal article" date="2020" name="Biotechnol. Biofuels">
        <title>New insights from the biogas microbiome by comprehensive genome-resolved metagenomics of nearly 1600 species originating from multiple anaerobic digesters.</title>
        <authorList>
            <person name="Campanaro S."/>
            <person name="Treu L."/>
            <person name="Rodriguez-R L.M."/>
            <person name="Kovalovszki A."/>
            <person name="Ziels R.M."/>
            <person name="Maus I."/>
            <person name="Zhu X."/>
            <person name="Kougias P.G."/>
            <person name="Basile A."/>
            <person name="Luo G."/>
            <person name="Schluter A."/>
            <person name="Konstantinidis K.T."/>
            <person name="Angelidaki I."/>
        </authorList>
    </citation>
    <scope>NUCLEOTIDE SEQUENCE [LARGE SCALE GENOMIC DNA]</scope>
    <source>
        <strain evidence="15">AS27yjCOA_65</strain>
    </source>
</reference>
<evidence type="ECO:0000256" key="5">
    <source>
        <dbReference type="ARBA" id="ARBA00022540"/>
    </source>
</evidence>
<dbReference type="SUPFAM" id="SSF52540">
    <property type="entry name" value="P-loop containing nucleoside triphosphate hydrolases"/>
    <property type="match status" value="1"/>
</dbReference>
<dbReference type="FunFam" id="3.40.50.300:FF:000019">
    <property type="entry name" value="Translation initiation factor IF-2"/>
    <property type="match status" value="1"/>
</dbReference>
<dbReference type="Pfam" id="PF11987">
    <property type="entry name" value="IF-2"/>
    <property type="match status" value="1"/>
</dbReference>
<keyword evidence="7 11" id="KW-0648">Protein biosynthesis</keyword>
<dbReference type="EMBL" id="JAAZON010000175">
    <property type="protein sequence ID" value="NMC62354.1"/>
    <property type="molecule type" value="Genomic_DNA"/>
</dbReference>
<comment type="caution">
    <text evidence="15">The sequence shown here is derived from an EMBL/GenBank/DDBJ whole genome shotgun (WGS) entry which is preliminary data.</text>
</comment>
<dbReference type="PANTHER" id="PTHR43381">
    <property type="entry name" value="TRANSLATION INITIATION FACTOR IF-2-RELATED"/>
    <property type="match status" value="1"/>
</dbReference>
<dbReference type="InterPro" id="IPR000178">
    <property type="entry name" value="TF_IF2_bacterial-like"/>
</dbReference>
<dbReference type="CDD" id="cd03702">
    <property type="entry name" value="IF2_mtIF2_II"/>
    <property type="match status" value="1"/>
</dbReference>